<gene>
    <name evidence="3" type="ORF">UFOVP1079_5</name>
    <name evidence="4" type="ORF">UFOVP1320_9</name>
    <name evidence="5" type="ORF">UFOVP1431_46</name>
    <name evidence="6" type="ORF">UFOVP1527_47</name>
    <name evidence="1" type="ORF">UFOVP548_24</name>
    <name evidence="2" type="ORF">UFOVP904_24</name>
</gene>
<sequence>MNISDLNAQGLVYTASNQAAATVTLINTSTTTGFVLSNPWGSGKKLVLWNVEFNYTTVPAAAAIVFIATSIAPSPTAHASTTAVGVYSAAGLGASTTSVARAYSASTTPNLPVYTRSLGYSPTTPATTGGLTVSALLEGSLILVPGTYMQISYITTAPVGIGAAIWAEVPL</sequence>
<evidence type="ECO:0000313" key="1">
    <source>
        <dbReference type="EMBL" id="CAB4149604.1"/>
    </source>
</evidence>
<organism evidence="6">
    <name type="scientific">uncultured Caudovirales phage</name>
    <dbReference type="NCBI Taxonomy" id="2100421"/>
    <lineage>
        <taxon>Viruses</taxon>
        <taxon>Duplodnaviria</taxon>
        <taxon>Heunggongvirae</taxon>
        <taxon>Uroviricota</taxon>
        <taxon>Caudoviricetes</taxon>
        <taxon>Peduoviridae</taxon>
        <taxon>Maltschvirus</taxon>
        <taxon>Maltschvirus maltsch</taxon>
    </lineage>
</organism>
<dbReference type="EMBL" id="LR796851">
    <property type="protein sequence ID" value="CAB4169973.1"/>
    <property type="molecule type" value="Genomic_DNA"/>
</dbReference>
<evidence type="ECO:0000313" key="5">
    <source>
        <dbReference type="EMBL" id="CAB4211818.1"/>
    </source>
</evidence>
<evidence type="ECO:0000313" key="2">
    <source>
        <dbReference type="EMBL" id="CAB4169973.1"/>
    </source>
</evidence>
<evidence type="ECO:0000313" key="6">
    <source>
        <dbReference type="EMBL" id="CAB5227489.1"/>
    </source>
</evidence>
<evidence type="ECO:0000313" key="4">
    <source>
        <dbReference type="EMBL" id="CAB4197367.1"/>
    </source>
</evidence>
<proteinExistence type="predicted"/>
<dbReference type="EMBL" id="LR797037">
    <property type="protein sequence ID" value="CAB4182353.1"/>
    <property type="molecule type" value="Genomic_DNA"/>
</dbReference>
<dbReference type="EMBL" id="LR798373">
    <property type="protein sequence ID" value="CAB5227489.1"/>
    <property type="molecule type" value="Genomic_DNA"/>
</dbReference>
<accession>A0A6J7XCI7</accession>
<dbReference type="EMBL" id="LR796520">
    <property type="protein sequence ID" value="CAB4149604.1"/>
    <property type="molecule type" value="Genomic_DNA"/>
</dbReference>
<protein>
    <submittedName>
        <fullName evidence="6">Uncharacterized protein</fullName>
    </submittedName>
</protein>
<evidence type="ECO:0000313" key="3">
    <source>
        <dbReference type="EMBL" id="CAB4182353.1"/>
    </source>
</evidence>
<dbReference type="EMBL" id="LR797269">
    <property type="protein sequence ID" value="CAB4197367.1"/>
    <property type="molecule type" value="Genomic_DNA"/>
</dbReference>
<reference evidence="6" key="1">
    <citation type="submission" date="2020-05" db="EMBL/GenBank/DDBJ databases">
        <authorList>
            <person name="Chiriac C."/>
            <person name="Salcher M."/>
            <person name="Ghai R."/>
            <person name="Kavagutti S V."/>
        </authorList>
    </citation>
    <scope>NUCLEOTIDE SEQUENCE</scope>
</reference>
<dbReference type="EMBL" id="LR797378">
    <property type="protein sequence ID" value="CAB4211818.1"/>
    <property type="molecule type" value="Genomic_DNA"/>
</dbReference>
<name>A0A6J7XCI7_9CAUD</name>